<keyword evidence="18" id="KW-0677">Repeat</keyword>
<protein>
    <recommendedName>
        <fullName evidence="27">AMP deaminase</fullName>
        <ecNumber evidence="9">3.5.4.6</ecNumber>
    </recommendedName>
    <alternativeName>
        <fullName evidence="10">Actin cytoskeleton-regulatory complex protein SLA1</fullName>
    </alternativeName>
    <alternativeName>
        <fullName evidence="28">Myoadenylate deaminase</fullName>
    </alternativeName>
</protein>
<evidence type="ECO:0000256" key="8">
    <source>
        <dbReference type="ARBA" id="ARBA00007948"/>
    </source>
</evidence>
<dbReference type="PANTHER" id="PTHR11359">
    <property type="entry name" value="AMP DEAMINASE"/>
    <property type="match status" value="1"/>
</dbReference>
<keyword evidence="16 31" id="KW-0812">Transmembrane</keyword>
<comment type="caution">
    <text evidence="33">The sequence shown here is derived from an EMBL/GenBank/DDBJ whole genome shotgun (WGS) entry which is preliminary data.</text>
</comment>
<evidence type="ECO:0000256" key="25">
    <source>
        <dbReference type="ARBA" id="ARBA00023203"/>
    </source>
</evidence>
<evidence type="ECO:0000256" key="12">
    <source>
        <dbReference type="ARBA" id="ARBA00022448"/>
    </source>
</evidence>
<feature type="domain" description="SH3" evidence="32">
    <location>
        <begin position="1470"/>
        <end position="1527"/>
    </location>
</feature>
<evidence type="ECO:0000256" key="23">
    <source>
        <dbReference type="ARBA" id="ARBA00023080"/>
    </source>
</evidence>
<evidence type="ECO:0000256" key="20">
    <source>
        <dbReference type="ARBA" id="ARBA00022801"/>
    </source>
</evidence>
<dbReference type="InterPro" id="IPR001452">
    <property type="entry name" value="SH3_domain"/>
</dbReference>
<dbReference type="GO" id="GO:0042802">
    <property type="term" value="F:identical protein binding"/>
    <property type="evidence" value="ECO:0007669"/>
    <property type="project" value="InterPro"/>
</dbReference>
<sequence>MTTRRRPAPKHQQPPPNSKDRGDKASAMSVPSPRVINAGPSLEKAEMYGIDDNRPVFSRAMALAGRMFIETIPQWLAVGAMLSLIFGGCCSNVFALESIIKVEPASGTLLTFVQFLFVAVIGLPSQFDSKRPPFFLKPNKVPIRRWLVNIVLFFSINVLNNHAFSYDISVPVHIILRSGGSITTMIAGSLYGKKYSRIQVVAVLLLTVGVITAAWSDAQTKGSPSDKSVGNASFGTGLAILFIAQVLSAVMGLYTEETYRIYGPQWKENLFYSHLLSLPLFLPFLPSLTRQFMKLANSAPLSLSVPSTEDYPALSPNIQRGLEKVQIPSQLFYLVLNVLTQYACIRGVNLLAAASSALTVTIVLNIRKLVSLLLSIWLFGNQHPYSHDPSSLSSSPKVSATQLPTLDSDGEEYRTRAQSDTESEGEPDGHDSHRPSQGHSRKGSGPDDDRERNQIEMEDGMLPRDMPHKTAFYDMVAERQMTQTDAKLFYQRSQAESRTQLQQLAQMSPQSSPLIPASAGIASSHPDNASTLGHSFSNLKLSELDSSSVPDPAPGQQPKRDPSYYGADNPPSGGSYAQSGNTGQLSGVQSDSAIQQQMLLNGAVAGIGSSTFMDADPQINAELSAIFKNIQKVLDIRHKYIRLSLQGPNDNPKDDPSWNIYPPPPEPAWTEDRERAARAAGSANNSMQNSLVLNVEKQRASEQSPEQGAGTPRKSNAKKRKPGQDIGEDFDMDDLLPLPGPSGMTFRLDDNGVYQVYENEESENAGRPFVNVPTIKEYYLDLDEILNVSSDGPSKSFAFRRLQYLEGKFNLYILLNEYQETADSKKVPHRDFYNVRKVDTHVHHSACMNQKHLLRFIKSKMKKFPDEIVLFRDGKHLTLAEVFESINLTAYDLSIDTLDMHAHKDSFHRFDKFNLKYNPIGESRLRTIFLKTDNFIKGRYLAEITKEVIADLESSKYQMVEWRISIYGKSLDEWDKLAAWVVDNKLFSHNVRWLIQIPRLYDVYKGSGLMTSFEQIIKNLFQPLFEVTKDPTSHPKLHVFLQRVVGLDSVDDESKVERRLFKKFPVPRVWDTKQNPPYTYWIYYLFANLASLNHFRKQRGFNTFVLRPHCGEAGDSEHLAVAALCCHSISHGLLLRKVPLLQYIFYLEQIGIAMSPLSNNALFLAYERNPFHQYFKRGLNVSLSTDDPLQFAFTKEPLIEEYAVAAQIYKLSSVDMCELAKNSVKQSGYEFSIKQQWLGPNFHLPGKRGNTMVKTNVPDRREEFRYQTLMEERMMVERYTSDPLPPRSPALSTRTNTTNAAAAATMTLPDPRQQPQQSQAPTAGSSARPLEVQTGSPTITSIPASLSQSQLYSSSSAALTSPMLGSMSGSGVGTPTAVDAGPRPDFRRSDEHFPRGAAATMGFVGVYKAVYDYTPQAEGELQIAEGDLLYVLEKSTEDDWWKAKKKATGEDEDEPVGLIPNNYVEEAQPQGKARALYEYTRQTDEELSFSEDAQLTVFDTSDPDWILVGHDGDYGFVPANYIELSGEEEDKQDETTEPPAPTPPPLPARTPSVDMQSPPLPARNPIPSEPSSPASPAAPNPATMIAGMMAARAGSSQQPPAPLNDLPPRHQYTSDESDSEVKSPPLPARPRGDSHLSADPPRVSPPAGHRSRDDYEPPRTPGTAPLTPGDFHMYNINEMVSIMGKKKKMPTTLGINLRTGIILIAPEYAQDGPSLEWTADKMTHYSREGKHVFMELVKPSKSVDFHAGAKDTAEEIVAMLGELAGAVRAEGLREVIMAGTTKKGIQQKKGVVMYDFMAQGDDEVTVGIGDEVIILDDTKSDEWWMVRRVKNQKEGVVPSSYIEVTGILDTPVSSSTAGINAGMSTVEQNRLEEARLTKEAIKAGQREDQREREREKRALEVGPGLLLPERSSSLSVRKGNTEGQQRSRRENGRAEAPSSSRSNGKSKPDPSKVRTWTDRSKSFTVEAQFLGIKDGKLNLHKLNGVRIAVPISKMSLEDLEYVERITGISLDEDKPLSDLKKKAATGEGSRSNPAPKVGATVEPKKPEHDWFQFFLSCDVQPGLCERYAQAFARESMDETVLPDVDATVLRNLGFREGDIIKVIRYLDAKYCRDRKGGEEGSGGLFSGPGGALRNNTRKGRPAPPVENNNTVDPKAFSQQKETGATEAKASSPTTSATPAASKPASGFDDDAWDVKPSKTPEPAPQQAPAPPAASAAPAATSTPAAAPAATATPAPSTAKLTGSMQDLSLLTQPLEPEKVQPPAPAPPALNLAPAPAPAPPPAPAPAQVPQPTGATPGFFSGMQPPAVNGQPQQLAQQLPQTIARQRPMAPQYTQGQGGLMPPPPPSRPLSAPQSAQPSAFGPPPLQPQMTGYPQTQVAPPGQSLNDLTQQRLQQQYTQAMQQQMAQQPQPMMPMMTGMPQQQSFPMQAPFLAQPTGMAIPPQGAAPLQAQPTGFMAGFPQQQPVQPQMTGLPPPLEPQRTGMSPMGMGVGGMGMGMGVGMGMGLQPQPTGMANPSSTTGGFGTTGGLQPPTVQPLVPQKTGPPPPVRFGVTPEAKKLAPQPTGRRANLAAATPDNPFGF</sequence>
<evidence type="ECO:0000256" key="10">
    <source>
        <dbReference type="ARBA" id="ARBA00020357"/>
    </source>
</evidence>
<dbReference type="InterPro" id="IPR013182">
    <property type="entry name" value="DUF1720"/>
</dbReference>
<dbReference type="Gene3D" id="3.20.20.140">
    <property type="entry name" value="Metal-dependent hydrolases"/>
    <property type="match status" value="1"/>
</dbReference>
<dbReference type="Pfam" id="PF08226">
    <property type="entry name" value="DUF1720"/>
    <property type="match status" value="1"/>
</dbReference>
<feature type="region of interest" description="Disordered" evidence="30">
    <location>
        <begin position="646"/>
        <end position="734"/>
    </location>
</feature>
<evidence type="ECO:0000256" key="26">
    <source>
        <dbReference type="ARBA" id="ARBA00023212"/>
    </source>
</evidence>
<dbReference type="CDD" id="cd01319">
    <property type="entry name" value="AMPD"/>
    <property type="match status" value="1"/>
</dbReference>
<evidence type="ECO:0000256" key="7">
    <source>
        <dbReference type="ARBA" id="ARBA00006676"/>
    </source>
</evidence>
<feature type="region of interest" description="Disordered" evidence="30">
    <location>
        <begin position="500"/>
        <end position="589"/>
    </location>
</feature>
<feature type="compositionally biased region" description="Low complexity" evidence="30">
    <location>
        <begin position="2310"/>
        <end position="2320"/>
    </location>
</feature>
<dbReference type="EC" id="3.5.4.6" evidence="9"/>
<keyword evidence="23" id="KW-0546">Nucleotide metabolism</keyword>
<dbReference type="PROSITE" id="PS50002">
    <property type="entry name" value="SH3"/>
    <property type="match status" value="3"/>
</dbReference>
<evidence type="ECO:0000256" key="29">
    <source>
        <dbReference type="PROSITE-ProRule" id="PRU00192"/>
    </source>
</evidence>
<dbReference type="Pfam" id="PF00018">
    <property type="entry name" value="SH3_1"/>
    <property type="match status" value="2"/>
</dbReference>
<dbReference type="Proteomes" id="UP001303760">
    <property type="component" value="Unassembled WGS sequence"/>
</dbReference>
<feature type="region of interest" description="Disordered" evidence="30">
    <location>
        <begin position="1527"/>
        <end position="1670"/>
    </location>
</feature>
<evidence type="ECO:0000256" key="2">
    <source>
        <dbReference type="ARBA" id="ARBA00004125"/>
    </source>
</evidence>
<feature type="compositionally biased region" description="Basic and acidic residues" evidence="30">
    <location>
        <begin position="1382"/>
        <end position="1393"/>
    </location>
</feature>
<feature type="compositionally biased region" description="Polar residues" evidence="30">
    <location>
        <begin position="575"/>
        <end position="589"/>
    </location>
</feature>
<dbReference type="CDD" id="cd11775">
    <property type="entry name" value="SH3_Sla1p_3"/>
    <property type="match status" value="1"/>
</dbReference>
<comment type="similarity">
    <text evidence="7">Belongs to the metallo-dependent hydrolases superfamily. Adenosine and AMP deaminases family.</text>
</comment>
<feature type="region of interest" description="Disordered" evidence="30">
    <location>
        <begin position="387"/>
        <end position="452"/>
    </location>
</feature>
<reference evidence="33" key="2">
    <citation type="submission" date="2023-05" db="EMBL/GenBank/DDBJ databases">
        <authorList>
            <consortium name="Lawrence Berkeley National Laboratory"/>
            <person name="Steindorff A."/>
            <person name="Hensen N."/>
            <person name="Bonometti L."/>
            <person name="Westerberg I."/>
            <person name="Brannstrom I.O."/>
            <person name="Guillou S."/>
            <person name="Cros-Aarteil S."/>
            <person name="Calhoun S."/>
            <person name="Haridas S."/>
            <person name="Kuo A."/>
            <person name="Mondo S."/>
            <person name="Pangilinan J."/>
            <person name="Riley R."/>
            <person name="Labutti K."/>
            <person name="Andreopoulos B."/>
            <person name="Lipzen A."/>
            <person name="Chen C."/>
            <person name="Yanf M."/>
            <person name="Daum C."/>
            <person name="Ng V."/>
            <person name="Clum A."/>
            <person name="Ohm R."/>
            <person name="Martin F."/>
            <person name="Silar P."/>
            <person name="Natvig D."/>
            <person name="Lalanne C."/>
            <person name="Gautier V."/>
            <person name="Ament-Velasquez S.L."/>
            <person name="Kruys A."/>
            <person name="Hutchinson M.I."/>
            <person name="Powell A.J."/>
            <person name="Barry K."/>
            <person name="Miller A.N."/>
            <person name="Grigoriev I.V."/>
            <person name="Debuchy R."/>
            <person name="Gladieux P."/>
            <person name="Thoren M.H."/>
            <person name="Johannesson H."/>
        </authorList>
    </citation>
    <scope>NUCLEOTIDE SEQUENCE</scope>
    <source>
        <strain evidence="33">CBS 532.94</strain>
    </source>
</reference>
<dbReference type="Pfam" id="PF08449">
    <property type="entry name" value="UAA"/>
    <property type="match status" value="1"/>
</dbReference>
<feature type="region of interest" description="Disordered" evidence="30">
    <location>
        <begin position="1366"/>
        <end position="1393"/>
    </location>
</feature>
<feature type="compositionally biased region" description="Low complexity" evidence="30">
    <location>
        <begin position="1293"/>
        <end position="1305"/>
    </location>
</feature>
<keyword evidence="34" id="KW-1185">Reference proteome</keyword>
<dbReference type="GO" id="GO:0010008">
    <property type="term" value="C:endosome membrane"/>
    <property type="evidence" value="ECO:0007669"/>
    <property type="project" value="UniProtKB-SubCell"/>
</dbReference>
<dbReference type="InterPro" id="IPR006650">
    <property type="entry name" value="A/AMP_deam_AS"/>
</dbReference>
<keyword evidence="20" id="KW-0378">Hydrolase</keyword>
<evidence type="ECO:0000256" key="18">
    <source>
        <dbReference type="ARBA" id="ARBA00022737"/>
    </source>
</evidence>
<feature type="region of interest" description="Disordered" evidence="30">
    <location>
        <begin position="1278"/>
        <end position="1341"/>
    </location>
</feature>
<dbReference type="Pfam" id="PF24081">
    <property type="entry name" value="PH_SLA1"/>
    <property type="match status" value="1"/>
</dbReference>
<feature type="region of interest" description="Disordered" evidence="30">
    <location>
        <begin position="2020"/>
        <end position="2042"/>
    </location>
</feature>
<dbReference type="PRINTS" id="PR00452">
    <property type="entry name" value="SH3DOMAIN"/>
</dbReference>
<feature type="compositionally biased region" description="Polar residues" evidence="30">
    <location>
        <begin position="500"/>
        <end position="513"/>
    </location>
</feature>
<keyword evidence="13" id="KW-0963">Cytoplasm</keyword>
<dbReference type="GO" id="GO:0003779">
    <property type="term" value="F:actin binding"/>
    <property type="evidence" value="ECO:0007669"/>
    <property type="project" value="UniProtKB-KW"/>
</dbReference>
<evidence type="ECO:0000256" key="31">
    <source>
        <dbReference type="SAM" id="Phobius"/>
    </source>
</evidence>
<dbReference type="InterPro" id="IPR006329">
    <property type="entry name" value="AMPD"/>
</dbReference>
<dbReference type="GO" id="GO:0030674">
    <property type="term" value="F:protein-macromolecule adaptor activity"/>
    <property type="evidence" value="ECO:0007669"/>
    <property type="project" value="InterPro"/>
</dbReference>
<dbReference type="Gene3D" id="1.10.150.50">
    <property type="entry name" value="Transcription Factor, Ets-1"/>
    <property type="match status" value="1"/>
</dbReference>
<feature type="compositionally biased region" description="Polar residues" evidence="30">
    <location>
        <begin position="2239"/>
        <end position="2251"/>
    </location>
</feature>
<dbReference type="Pfam" id="PF19326">
    <property type="entry name" value="AMP_deaminase"/>
    <property type="match status" value="1"/>
</dbReference>
<evidence type="ECO:0000313" key="34">
    <source>
        <dbReference type="Proteomes" id="UP001303760"/>
    </source>
</evidence>
<feature type="compositionally biased region" description="Polar residues" evidence="30">
    <location>
        <begin position="2146"/>
        <end position="2162"/>
    </location>
</feature>
<dbReference type="NCBIfam" id="TIGR00803">
    <property type="entry name" value="nst"/>
    <property type="match status" value="1"/>
</dbReference>
<gene>
    <name evidence="33" type="ORF">C8A03DRAFT_31197</name>
</gene>
<dbReference type="PROSITE" id="PS00485">
    <property type="entry name" value="A_DEAMINASE"/>
    <property type="match status" value="1"/>
</dbReference>
<dbReference type="PANTHER" id="PTHR11359:SF0">
    <property type="entry name" value="AMP DEAMINASE"/>
    <property type="match status" value="1"/>
</dbReference>
<dbReference type="SUPFAM" id="SSF51556">
    <property type="entry name" value="Metallo-dependent hydrolases"/>
    <property type="match status" value="1"/>
</dbReference>
<reference evidence="33" key="1">
    <citation type="journal article" date="2023" name="Mol. Phylogenet. Evol.">
        <title>Genome-scale phylogeny and comparative genomics of the fungal order Sordariales.</title>
        <authorList>
            <person name="Hensen N."/>
            <person name="Bonometti L."/>
            <person name="Westerberg I."/>
            <person name="Brannstrom I.O."/>
            <person name="Guillou S."/>
            <person name="Cros-Aarteil S."/>
            <person name="Calhoun S."/>
            <person name="Haridas S."/>
            <person name="Kuo A."/>
            <person name="Mondo S."/>
            <person name="Pangilinan J."/>
            <person name="Riley R."/>
            <person name="LaButti K."/>
            <person name="Andreopoulos B."/>
            <person name="Lipzen A."/>
            <person name="Chen C."/>
            <person name="Yan M."/>
            <person name="Daum C."/>
            <person name="Ng V."/>
            <person name="Clum A."/>
            <person name="Steindorff A."/>
            <person name="Ohm R.A."/>
            <person name="Martin F."/>
            <person name="Silar P."/>
            <person name="Natvig D.O."/>
            <person name="Lalanne C."/>
            <person name="Gautier V."/>
            <person name="Ament-Velasquez S.L."/>
            <person name="Kruys A."/>
            <person name="Hutchinson M.I."/>
            <person name="Powell A.J."/>
            <person name="Barry K."/>
            <person name="Miller A.N."/>
            <person name="Grigoriev I.V."/>
            <person name="Debuchy R."/>
            <person name="Gladieux P."/>
            <person name="Hiltunen Thoren M."/>
            <person name="Johannesson H."/>
        </authorList>
    </citation>
    <scope>NUCLEOTIDE SEQUENCE</scope>
    <source>
        <strain evidence="33">CBS 532.94</strain>
    </source>
</reference>
<feature type="compositionally biased region" description="Basic and acidic residues" evidence="30">
    <location>
        <begin position="1946"/>
        <end position="1957"/>
    </location>
</feature>
<dbReference type="GO" id="GO:0005886">
    <property type="term" value="C:plasma membrane"/>
    <property type="evidence" value="ECO:0007669"/>
    <property type="project" value="UniProtKB-SubCell"/>
</dbReference>
<dbReference type="Gene3D" id="2.30.30.40">
    <property type="entry name" value="SH3 Domains"/>
    <property type="match status" value="3"/>
</dbReference>
<comment type="pathway">
    <text evidence="6">Purine metabolism; IMP biosynthesis via salvage pathway; IMP from AMP: step 1/1.</text>
</comment>
<dbReference type="GO" id="GO:0032264">
    <property type="term" value="P:IMP salvage"/>
    <property type="evidence" value="ECO:0007669"/>
    <property type="project" value="InterPro"/>
</dbReference>
<dbReference type="GO" id="GO:0030479">
    <property type="term" value="C:actin cortical patch"/>
    <property type="evidence" value="ECO:0007669"/>
    <property type="project" value="UniProtKB-SubCell"/>
</dbReference>
<dbReference type="InterPro" id="IPR032466">
    <property type="entry name" value="Metal_Hydrolase"/>
</dbReference>
<keyword evidence="17" id="KW-0479">Metal-binding</keyword>
<dbReference type="FunFam" id="4.10.800.20:FF:000001">
    <property type="entry name" value="AMP deaminase"/>
    <property type="match status" value="1"/>
</dbReference>
<dbReference type="GO" id="GO:0006897">
    <property type="term" value="P:endocytosis"/>
    <property type="evidence" value="ECO:0007669"/>
    <property type="project" value="UniProtKB-KW"/>
</dbReference>
<dbReference type="GO" id="GO:0046872">
    <property type="term" value="F:metal ion binding"/>
    <property type="evidence" value="ECO:0007669"/>
    <property type="project" value="UniProtKB-KW"/>
</dbReference>
<dbReference type="Pfam" id="PF14604">
    <property type="entry name" value="SH3_9"/>
    <property type="match status" value="1"/>
</dbReference>
<dbReference type="GO" id="GO:0003876">
    <property type="term" value="F:AMP deaminase activity"/>
    <property type="evidence" value="ECO:0007669"/>
    <property type="project" value="UniProtKB-EC"/>
</dbReference>
<feature type="transmembrane region" description="Helical" evidence="31">
    <location>
        <begin position="75"/>
        <end position="95"/>
    </location>
</feature>
<dbReference type="InterPro" id="IPR013761">
    <property type="entry name" value="SAM/pointed_sf"/>
</dbReference>
<evidence type="ECO:0000256" key="14">
    <source>
        <dbReference type="ARBA" id="ARBA00022583"/>
    </source>
</evidence>
<feature type="domain" description="SH3" evidence="32">
    <location>
        <begin position="1402"/>
        <end position="1469"/>
    </location>
</feature>
<feature type="region of interest" description="Disordered" evidence="30">
    <location>
        <begin position="2116"/>
        <end position="2383"/>
    </location>
</feature>
<dbReference type="Gene3D" id="4.10.800.20">
    <property type="match status" value="1"/>
</dbReference>
<comment type="subcellular location">
    <subcellularLocation>
        <location evidence="5">Cell membrane</location>
        <topology evidence="5">Peripheral membrane protein</topology>
        <orientation evidence="5">Cytoplasmic side</orientation>
    </subcellularLocation>
    <subcellularLocation>
        <location evidence="4">Cytoplasm</location>
        <location evidence="4">Cytoskeleton</location>
        <location evidence="4">Actin patch</location>
    </subcellularLocation>
    <subcellularLocation>
        <location evidence="3">Endomembrane system</location>
        <topology evidence="3">Multi-pass membrane protein</topology>
    </subcellularLocation>
    <subcellularLocation>
        <location evidence="2">Endosome membrane</location>
        <topology evidence="2">Peripheral membrane protein</topology>
        <orientation evidence="2">Cytoplasmic side</orientation>
    </subcellularLocation>
</comment>
<dbReference type="GO" id="GO:0055085">
    <property type="term" value="P:transmembrane transport"/>
    <property type="evidence" value="ECO:0007669"/>
    <property type="project" value="InterPro"/>
</dbReference>
<feature type="compositionally biased region" description="Pro residues" evidence="30">
    <location>
        <begin position="1558"/>
        <end position="1570"/>
    </location>
</feature>
<feature type="compositionally biased region" description="Pro residues" evidence="30">
    <location>
        <begin position="2274"/>
        <end position="2288"/>
    </location>
</feature>
<feature type="compositionally biased region" description="Low complexity" evidence="30">
    <location>
        <begin position="2167"/>
        <end position="2185"/>
    </location>
</feature>
<keyword evidence="11 29" id="KW-0728">SH3 domain</keyword>
<feature type="compositionally biased region" description="Polar residues" evidence="30">
    <location>
        <begin position="2367"/>
        <end position="2383"/>
    </location>
</feature>
<feature type="region of interest" description="Disordered" evidence="30">
    <location>
        <begin position="2508"/>
        <end position="2579"/>
    </location>
</feature>
<evidence type="ECO:0000256" key="1">
    <source>
        <dbReference type="ARBA" id="ARBA00001947"/>
    </source>
</evidence>
<feature type="compositionally biased region" description="Polar residues" evidence="30">
    <location>
        <begin position="525"/>
        <end position="549"/>
    </location>
</feature>
<keyword evidence="26" id="KW-0206">Cytoskeleton</keyword>
<evidence type="ECO:0000256" key="15">
    <source>
        <dbReference type="ARBA" id="ARBA00022597"/>
    </source>
</evidence>
<feature type="transmembrane region" description="Helical" evidence="31">
    <location>
        <begin position="198"/>
        <end position="216"/>
    </location>
</feature>
<evidence type="ECO:0000259" key="32">
    <source>
        <dbReference type="PROSITE" id="PS50002"/>
    </source>
</evidence>
<evidence type="ECO:0000256" key="13">
    <source>
        <dbReference type="ARBA" id="ARBA00022490"/>
    </source>
</evidence>
<feature type="region of interest" description="Disordered" evidence="30">
    <location>
        <begin position="1"/>
        <end position="32"/>
    </location>
</feature>
<feature type="compositionally biased region" description="Low complexity" evidence="30">
    <location>
        <begin position="2526"/>
        <end position="2538"/>
    </location>
</feature>
<dbReference type="InterPro" id="IPR007131">
    <property type="entry name" value="SHD1"/>
</dbReference>
<feature type="region of interest" description="Disordered" evidence="30">
    <location>
        <begin position="1879"/>
        <end position="1957"/>
    </location>
</feature>
<feature type="compositionally biased region" description="Low complexity" evidence="30">
    <location>
        <begin position="1571"/>
        <end position="1582"/>
    </location>
</feature>
<feature type="compositionally biased region" description="Gly residues" evidence="30">
    <location>
        <begin position="2119"/>
        <end position="2130"/>
    </location>
</feature>
<keyword evidence="12" id="KW-0813">Transport</keyword>
<feature type="compositionally biased region" description="Pro residues" evidence="30">
    <location>
        <begin position="2199"/>
        <end position="2211"/>
    </location>
</feature>
<keyword evidence="22 31" id="KW-1133">Transmembrane helix</keyword>
<feature type="domain" description="SH3" evidence="32">
    <location>
        <begin position="1785"/>
        <end position="1847"/>
    </location>
</feature>
<dbReference type="Gene3D" id="2.30.30.700">
    <property type="entry name" value="SLA1 homology domain 1"/>
    <property type="match status" value="1"/>
</dbReference>
<dbReference type="InterPro" id="IPR036028">
    <property type="entry name" value="SH3-like_dom_sf"/>
</dbReference>
<dbReference type="InterPro" id="IPR035821">
    <property type="entry name" value="Sla1_SH3_3"/>
</dbReference>
<name>A0AAN7HDB2_9PEZI</name>
<proteinExistence type="inferred from homology"/>
<keyword evidence="25" id="KW-0009">Actin-binding</keyword>
<dbReference type="EMBL" id="MU860035">
    <property type="protein sequence ID" value="KAK4240707.1"/>
    <property type="molecule type" value="Genomic_DNA"/>
</dbReference>
<dbReference type="SUPFAM" id="SSF50044">
    <property type="entry name" value="SH3-domain"/>
    <property type="match status" value="3"/>
</dbReference>
<dbReference type="SMART" id="SM00326">
    <property type="entry name" value="SH3"/>
    <property type="match status" value="3"/>
</dbReference>
<comment type="cofactor">
    <cofactor evidence="1">
        <name>Zn(2+)</name>
        <dbReference type="ChEBI" id="CHEBI:29105"/>
    </cofactor>
</comment>
<dbReference type="InterPro" id="IPR056996">
    <property type="entry name" value="PH_SLA1"/>
</dbReference>
<evidence type="ECO:0000256" key="21">
    <source>
        <dbReference type="ARBA" id="ARBA00022833"/>
    </source>
</evidence>
<dbReference type="FunFam" id="3.20.20.140:FF:000214">
    <property type="entry name" value="AMP deaminase Amd1, putative (AFU_orthologue AFUA_8G02860)"/>
    <property type="match status" value="1"/>
</dbReference>
<evidence type="ECO:0000256" key="24">
    <source>
        <dbReference type="ARBA" id="ARBA00023136"/>
    </source>
</evidence>
<evidence type="ECO:0000313" key="33">
    <source>
        <dbReference type="EMBL" id="KAK4240707.1"/>
    </source>
</evidence>
<evidence type="ECO:0000256" key="6">
    <source>
        <dbReference type="ARBA" id="ARBA00004955"/>
    </source>
</evidence>
<keyword evidence="14" id="KW-0254">Endocytosis</keyword>
<keyword evidence="19" id="KW-0967">Endosome</keyword>
<evidence type="ECO:0000256" key="30">
    <source>
        <dbReference type="SAM" id="MobiDB-lite"/>
    </source>
</evidence>
<dbReference type="CDD" id="cd11773">
    <property type="entry name" value="SH3_Sla1p_1"/>
    <property type="match status" value="1"/>
</dbReference>
<evidence type="ECO:0000256" key="9">
    <source>
        <dbReference type="ARBA" id="ARBA00012775"/>
    </source>
</evidence>
<feature type="compositionally biased region" description="Low complexity" evidence="30">
    <location>
        <begin position="2348"/>
        <end position="2359"/>
    </location>
</feature>
<evidence type="ECO:0000256" key="22">
    <source>
        <dbReference type="ARBA" id="ARBA00022989"/>
    </source>
</evidence>
<evidence type="ECO:0000256" key="27">
    <source>
        <dbReference type="ARBA" id="ARBA00072037"/>
    </source>
</evidence>
<feature type="compositionally biased region" description="Polar residues" evidence="30">
    <location>
        <begin position="1313"/>
        <end position="1325"/>
    </location>
</feature>
<dbReference type="GO" id="GO:0046033">
    <property type="term" value="P:AMP metabolic process"/>
    <property type="evidence" value="ECO:0007669"/>
    <property type="project" value="TreeGrafter"/>
</dbReference>
<feature type="transmembrane region" description="Helical" evidence="31">
    <location>
        <begin position="146"/>
        <end position="164"/>
    </location>
</feature>
<keyword evidence="24 31" id="KW-0472">Membrane</keyword>
<feature type="transmembrane region" description="Helical" evidence="31">
    <location>
        <begin position="236"/>
        <end position="254"/>
    </location>
</feature>
<dbReference type="GO" id="GO:0005829">
    <property type="term" value="C:cytosol"/>
    <property type="evidence" value="ECO:0007669"/>
    <property type="project" value="TreeGrafter"/>
</dbReference>
<dbReference type="InterPro" id="IPR013657">
    <property type="entry name" value="SCL35B1-4/HUT1"/>
</dbReference>
<evidence type="ECO:0000256" key="28">
    <source>
        <dbReference type="ARBA" id="ARBA00078830"/>
    </source>
</evidence>
<feature type="compositionally biased region" description="Acidic residues" evidence="30">
    <location>
        <begin position="1527"/>
        <end position="1536"/>
    </location>
</feature>
<dbReference type="InterPro" id="IPR035800">
    <property type="entry name" value="Sla1_SH3_1"/>
</dbReference>
<dbReference type="FunFam" id="2.30.30.40:FF:000256">
    <property type="entry name" value="Actin cytoskeleton-regulatory complex protein SLA1"/>
    <property type="match status" value="1"/>
</dbReference>
<keyword evidence="15" id="KW-0762">Sugar transport</keyword>
<dbReference type="Pfam" id="PF03983">
    <property type="entry name" value="SHD1"/>
    <property type="match status" value="1"/>
</dbReference>
<dbReference type="CDD" id="cd11774">
    <property type="entry name" value="SH3_Sla1p_2"/>
    <property type="match status" value="1"/>
</dbReference>
<comment type="similarity">
    <text evidence="8">Belongs to the SLA1 family.</text>
</comment>
<feature type="transmembrane region" description="Helical" evidence="31">
    <location>
        <begin position="107"/>
        <end position="125"/>
    </location>
</feature>
<evidence type="ECO:0000256" key="16">
    <source>
        <dbReference type="ARBA" id="ARBA00022692"/>
    </source>
</evidence>
<dbReference type="GO" id="GO:0043130">
    <property type="term" value="F:ubiquitin binding"/>
    <property type="evidence" value="ECO:0007669"/>
    <property type="project" value="InterPro"/>
</dbReference>
<evidence type="ECO:0000256" key="17">
    <source>
        <dbReference type="ARBA" id="ARBA00022723"/>
    </source>
</evidence>
<evidence type="ECO:0000256" key="4">
    <source>
        <dbReference type="ARBA" id="ARBA00004134"/>
    </source>
</evidence>
<feature type="compositionally biased region" description="Low complexity" evidence="30">
    <location>
        <begin position="2212"/>
        <end position="2238"/>
    </location>
</feature>
<keyword evidence="21" id="KW-0862">Zinc</keyword>
<evidence type="ECO:0000256" key="5">
    <source>
        <dbReference type="ARBA" id="ARBA00004413"/>
    </source>
</evidence>
<evidence type="ECO:0000256" key="19">
    <source>
        <dbReference type="ARBA" id="ARBA00022753"/>
    </source>
</evidence>
<dbReference type="NCBIfam" id="TIGR01429">
    <property type="entry name" value="AMP_deaminase"/>
    <property type="match status" value="1"/>
</dbReference>
<feature type="compositionally biased region" description="Low complexity" evidence="30">
    <location>
        <begin position="387"/>
        <end position="399"/>
    </location>
</feature>
<feature type="transmembrane region" description="Helical" evidence="31">
    <location>
        <begin position="170"/>
        <end position="191"/>
    </location>
</feature>
<feature type="compositionally biased region" description="Pro residues" evidence="30">
    <location>
        <begin position="1538"/>
        <end position="1548"/>
    </location>
</feature>
<feature type="compositionally biased region" description="Basic and acidic residues" evidence="30">
    <location>
        <begin position="1879"/>
        <end position="1899"/>
    </location>
</feature>
<evidence type="ECO:0000256" key="3">
    <source>
        <dbReference type="ARBA" id="ARBA00004127"/>
    </source>
</evidence>
<accession>A0AAN7HDB2</accession>
<organism evidence="33 34">
    <name type="scientific">Achaetomium macrosporum</name>
    <dbReference type="NCBI Taxonomy" id="79813"/>
    <lineage>
        <taxon>Eukaryota</taxon>
        <taxon>Fungi</taxon>
        <taxon>Dikarya</taxon>
        <taxon>Ascomycota</taxon>
        <taxon>Pezizomycotina</taxon>
        <taxon>Sordariomycetes</taxon>
        <taxon>Sordariomycetidae</taxon>
        <taxon>Sordariales</taxon>
        <taxon>Chaetomiaceae</taxon>
        <taxon>Achaetomium</taxon>
    </lineage>
</organism>
<evidence type="ECO:0000256" key="11">
    <source>
        <dbReference type="ARBA" id="ARBA00022443"/>
    </source>
</evidence>